<protein>
    <recommendedName>
        <fullName evidence="2">Rho termination factor N-terminal domain-containing protein</fullName>
    </recommendedName>
</protein>
<dbReference type="InterPro" id="IPR019037">
    <property type="entry name" value="Restrct_endonuc_II_Bsp6I"/>
</dbReference>
<evidence type="ECO:0008006" key="2">
    <source>
        <dbReference type="Google" id="ProtNLM"/>
    </source>
</evidence>
<organism evidence="1">
    <name type="scientific">viral metagenome</name>
    <dbReference type="NCBI Taxonomy" id="1070528"/>
    <lineage>
        <taxon>unclassified sequences</taxon>
        <taxon>metagenomes</taxon>
        <taxon>organismal metagenomes</taxon>
    </lineage>
</organism>
<sequence>MSYSNMTVKALNIICKEIGIKGYSRKNKSSIIEMIMQCKAVLPITEKINNDAYINLSRQVKAEMVEDKYTSEILKEQYALHKSYFIGRLNTTTNIGIKVRMSGIPEDISENIIKHIINNKLNDKTSRWNCNNGDLQSEKEGIQECKCFTSDGPLSFTPSSHWDVIYFLDARKWLDDNYTLYRIPLKRTSEEWKNIKMNKIQTFEDQTNQGRRPRINWESLYPQIESHCNKVYEGNFEDIFIPLGAPLGVME</sequence>
<dbReference type="Pfam" id="PF09504">
    <property type="entry name" value="RE_Bsp6I"/>
    <property type="match status" value="1"/>
</dbReference>
<name>A0A6C0L9U6_9ZZZZ</name>
<proteinExistence type="predicted"/>
<evidence type="ECO:0000313" key="1">
    <source>
        <dbReference type="EMBL" id="QHU27736.1"/>
    </source>
</evidence>
<dbReference type="AlphaFoldDB" id="A0A6C0L9U6"/>
<reference evidence="1" key="1">
    <citation type="journal article" date="2020" name="Nature">
        <title>Giant virus diversity and host interactions through global metagenomics.</title>
        <authorList>
            <person name="Schulz F."/>
            <person name="Roux S."/>
            <person name="Paez-Espino D."/>
            <person name="Jungbluth S."/>
            <person name="Walsh D.A."/>
            <person name="Denef V.J."/>
            <person name="McMahon K.D."/>
            <person name="Konstantinidis K.T."/>
            <person name="Eloe-Fadrosh E.A."/>
            <person name="Kyrpides N.C."/>
            <person name="Woyke T."/>
        </authorList>
    </citation>
    <scope>NUCLEOTIDE SEQUENCE</scope>
    <source>
        <strain evidence="1">GVMAG-M-3300027769-26</strain>
    </source>
</reference>
<accession>A0A6C0L9U6</accession>
<dbReference type="EMBL" id="MN740461">
    <property type="protein sequence ID" value="QHU27736.1"/>
    <property type="molecule type" value="Genomic_DNA"/>
</dbReference>